<organism evidence="1 2">
    <name type="scientific">Hymenobacter aquaticus</name>
    <dbReference type="NCBI Taxonomy" id="1867101"/>
    <lineage>
        <taxon>Bacteria</taxon>
        <taxon>Pseudomonadati</taxon>
        <taxon>Bacteroidota</taxon>
        <taxon>Cytophagia</taxon>
        <taxon>Cytophagales</taxon>
        <taxon>Hymenobacteraceae</taxon>
        <taxon>Hymenobacter</taxon>
    </lineage>
</organism>
<dbReference type="AlphaFoldDB" id="A0A4Z0PX46"/>
<accession>A0A4Z0PX46</accession>
<gene>
    <name evidence="1" type="ORF">E5K00_14350</name>
</gene>
<evidence type="ECO:0008006" key="3">
    <source>
        <dbReference type="Google" id="ProtNLM"/>
    </source>
</evidence>
<keyword evidence="2" id="KW-1185">Reference proteome</keyword>
<comment type="caution">
    <text evidence="1">The sequence shown here is derived from an EMBL/GenBank/DDBJ whole genome shotgun (WGS) entry which is preliminary data.</text>
</comment>
<dbReference type="OrthoDB" id="883593at2"/>
<reference evidence="1 2" key="1">
    <citation type="submission" date="2019-04" db="EMBL/GenBank/DDBJ databases">
        <authorList>
            <person name="Feng G."/>
            <person name="Zhang J."/>
            <person name="Zhu H."/>
        </authorList>
    </citation>
    <scope>NUCLEOTIDE SEQUENCE [LARGE SCALE GENOMIC DNA]</scope>
    <source>
        <strain evidence="1 2">JCM 31653</strain>
    </source>
</reference>
<dbReference type="RefSeq" id="WP_135464010.1">
    <property type="nucleotide sequence ID" value="NZ_SRLC01000002.1"/>
</dbReference>
<dbReference type="Proteomes" id="UP000297549">
    <property type="component" value="Unassembled WGS sequence"/>
</dbReference>
<evidence type="ECO:0000313" key="1">
    <source>
        <dbReference type="EMBL" id="TGE21463.1"/>
    </source>
</evidence>
<dbReference type="EMBL" id="SRLC01000002">
    <property type="protein sequence ID" value="TGE21463.1"/>
    <property type="molecule type" value="Genomic_DNA"/>
</dbReference>
<evidence type="ECO:0000313" key="2">
    <source>
        <dbReference type="Proteomes" id="UP000297549"/>
    </source>
</evidence>
<proteinExistence type="predicted"/>
<sequence>MLHEAQRFLAARAKPYTGSGYVTFRFVIDCEGQMLPRVQVLQTNEAYQPFQFDKQLVADLFAYLKTLNQWKKARGRNDTPINYIAFLSFKLRDGKVAAIIP</sequence>
<protein>
    <recommendedName>
        <fullName evidence="3">TonB C-terminal domain-containing protein</fullName>
    </recommendedName>
</protein>
<name>A0A4Z0PX46_9BACT</name>